<dbReference type="AlphaFoldDB" id="A0AAU7CXP0"/>
<evidence type="ECO:0000313" key="4">
    <source>
        <dbReference type="EMBL" id="XBH10268.1"/>
    </source>
</evidence>
<evidence type="ECO:0000256" key="1">
    <source>
        <dbReference type="ARBA" id="ARBA00007613"/>
    </source>
</evidence>
<comment type="similarity">
    <text evidence="1 2">Belongs to the outer membrane factor (OMF) (TC 1.B.17) family.</text>
</comment>
<dbReference type="PANTHER" id="PTHR30203">
    <property type="entry name" value="OUTER MEMBRANE CATION EFFLUX PROTEIN"/>
    <property type="match status" value="1"/>
</dbReference>
<dbReference type="GO" id="GO:0015562">
    <property type="term" value="F:efflux transmembrane transporter activity"/>
    <property type="evidence" value="ECO:0007669"/>
    <property type="project" value="InterPro"/>
</dbReference>
<feature type="region of interest" description="Disordered" evidence="3">
    <location>
        <begin position="490"/>
        <end position="510"/>
    </location>
</feature>
<accession>A0AAU7CXP0</accession>
<sequence>MTTLRFKAAIYPAIAAAVLLTGCRVGPKYHTPPATAQAPPISYKESPTQFKDTDGWKVAEPQDAMLHGKWWEIYNDPELNALEDQLNINNQNIKVYFQNFMAARAIVREAHAQLFPTASLGPSYQRSRSSANLKNSTGTNGSSVNAGSQSTLTSLPFDVSWEPDLWGRIRNTVSEYQFQAQLSAADLENERLTEQANLALFFFQLRGQDALQELYTATIAADQKALDYNRARYETGIGDQLLVVEAQNTLQNAESLAVNIGVLRAQYEHAIAVLIGANPSSFSVTIKALKTKPPAIPIGMPSQLLERRPDIAASERAMASANAQIGIADAAFYPNLVLSASGGFESSTFKHFFDWPSRFWSIGPSLSETLYDAGLRRATVQQYTATYNADVATYRETVLTAFQQVEDSLASVRILSQQILKQQEAEQSAEQFVTLETAKYQTGIDPYINVVTAQTTLLNDQQTLTTLRTQAMTSSVQLIQALGGGWDRTQLPTPSQVSAKPSPADTAIQR</sequence>
<feature type="compositionally biased region" description="Polar residues" evidence="3">
    <location>
        <begin position="490"/>
        <end position="499"/>
    </location>
</feature>
<evidence type="ECO:0000256" key="3">
    <source>
        <dbReference type="SAM" id="MobiDB-lite"/>
    </source>
</evidence>
<comment type="subcellular location">
    <subcellularLocation>
        <location evidence="2">Cell membrane</location>
        <topology evidence="2">Lipid-anchor</topology>
    </subcellularLocation>
</comment>
<dbReference type="InterPro" id="IPR003423">
    <property type="entry name" value="OMP_efflux"/>
</dbReference>
<dbReference type="RefSeq" id="WP_348267774.1">
    <property type="nucleotide sequence ID" value="NZ_CP121194.1"/>
</dbReference>
<evidence type="ECO:0000313" key="5">
    <source>
        <dbReference type="EMBL" id="XBH13705.1"/>
    </source>
</evidence>
<dbReference type="KEGG" id="epl:P4G45_00680"/>
<feature type="region of interest" description="Disordered" evidence="3">
    <location>
        <begin position="121"/>
        <end position="149"/>
    </location>
</feature>
<dbReference type="PROSITE" id="PS51257">
    <property type="entry name" value="PROKAR_LIPOPROTEIN"/>
    <property type="match status" value="1"/>
</dbReference>
<dbReference type="PANTHER" id="PTHR30203:SF33">
    <property type="entry name" value="BLR4455 PROTEIN"/>
    <property type="match status" value="1"/>
</dbReference>
<keyword evidence="2" id="KW-0449">Lipoprotein</keyword>
<keyword evidence="2" id="KW-1134">Transmembrane beta strand</keyword>
<organism evidence="4">
    <name type="scientific">Edaphobacter paludis</name>
    <dbReference type="NCBI Taxonomy" id="3035702"/>
    <lineage>
        <taxon>Bacteria</taxon>
        <taxon>Pseudomonadati</taxon>
        <taxon>Acidobacteriota</taxon>
        <taxon>Terriglobia</taxon>
        <taxon>Terriglobales</taxon>
        <taxon>Acidobacteriaceae</taxon>
        <taxon>Edaphobacter</taxon>
    </lineage>
</organism>
<dbReference type="EMBL" id="CP121195">
    <property type="protein sequence ID" value="XBH13705.1"/>
    <property type="molecule type" value="Genomic_DNA"/>
</dbReference>
<name>A0AAU7CXP0_9BACT</name>
<gene>
    <name evidence="4" type="ORF">P4G45_00680</name>
    <name evidence="5" type="ORF">P8936_00685</name>
</gene>
<dbReference type="Gene3D" id="2.20.200.10">
    <property type="entry name" value="Outer membrane efflux proteins (OEP)"/>
    <property type="match status" value="1"/>
</dbReference>
<reference evidence="4" key="1">
    <citation type="submission" date="2023-03" db="EMBL/GenBank/DDBJ databases">
        <title>Edaphobacter sp.</title>
        <authorList>
            <person name="Huber K.J."/>
            <person name="Papendorf J."/>
            <person name="Pilke C."/>
            <person name="Bunk B."/>
            <person name="Sproeer C."/>
            <person name="Pester M."/>
        </authorList>
    </citation>
    <scope>NUCLEOTIDE SEQUENCE</scope>
    <source>
        <strain evidence="4">DSM 109919</strain>
        <strain evidence="5">DSM 109920</strain>
    </source>
</reference>
<dbReference type="Pfam" id="PF02321">
    <property type="entry name" value="OEP"/>
    <property type="match status" value="2"/>
</dbReference>
<proteinExistence type="inferred from homology"/>
<keyword evidence="2" id="KW-0472">Membrane</keyword>
<evidence type="ECO:0000256" key="2">
    <source>
        <dbReference type="RuleBase" id="RU362097"/>
    </source>
</evidence>
<protein>
    <submittedName>
        <fullName evidence="4">Efflux transporter outer membrane subunit</fullName>
    </submittedName>
</protein>
<accession>A0AAU7D811</accession>
<dbReference type="SUPFAM" id="SSF56954">
    <property type="entry name" value="Outer membrane efflux proteins (OEP)"/>
    <property type="match status" value="1"/>
</dbReference>
<dbReference type="NCBIfam" id="TIGR01845">
    <property type="entry name" value="outer_NodT"/>
    <property type="match status" value="1"/>
</dbReference>
<keyword evidence="2" id="KW-0564">Palmitate</keyword>
<dbReference type="GO" id="GO:0005886">
    <property type="term" value="C:plasma membrane"/>
    <property type="evidence" value="ECO:0007669"/>
    <property type="project" value="UniProtKB-SubCell"/>
</dbReference>
<keyword evidence="2" id="KW-0812">Transmembrane</keyword>
<dbReference type="EMBL" id="CP121194">
    <property type="protein sequence ID" value="XBH10268.1"/>
    <property type="molecule type" value="Genomic_DNA"/>
</dbReference>
<dbReference type="Gene3D" id="1.20.1600.10">
    <property type="entry name" value="Outer membrane efflux proteins (OEP)"/>
    <property type="match status" value="1"/>
</dbReference>
<dbReference type="InterPro" id="IPR010131">
    <property type="entry name" value="MdtP/NodT-like"/>
</dbReference>